<organism evidence="2">
    <name type="scientific">Jonesiaceae bacterium BS-20</name>
    <dbReference type="NCBI Taxonomy" id="3120821"/>
    <lineage>
        <taxon>Bacteria</taxon>
        <taxon>Bacillati</taxon>
        <taxon>Actinomycetota</taxon>
        <taxon>Actinomycetes</taxon>
        <taxon>Micrococcales</taxon>
        <taxon>Jonesiaceae</taxon>
    </lineage>
</organism>
<dbReference type="Pfam" id="PF03551">
    <property type="entry name" value="PadR"/>
    <property type="match status" value="1"/>
</dbReference>
<dbReference type="InterPro" id="IPR036388">
    <property type="entry name" value="WH-like_DNA-bd_sf"/>
</dbReference>
<name>A0AAU7DUM3_9MICO</name>
<sequence>MSVDQDRVWPTEWLRGMLNLCVLRIVADGPTYGYEIAQRLQAVGLGEVKGGTLYPMLAKFVAAGDMTTRWEQPSAGPGRKYYQLTEQGQDLFVSSVSKWADFTDTVGAVLAGD</sequence>
<dbReference type="PANTHER" id="PTHR33169:SF14">
    <property type="entry name" value="TRANSCRIPTIONAL REGULATOR RV3488"/>
    <property type="match status" value="1"/>
</dbReference>
<gene>
    <name evidence="2" type="ORF">V5R04_12225</name>
</gene>
<evidence type="ECO:0000259" key="1">
    <source>
        <dbReference type="Pfam" id="PF03551"/>
    </source>
</evidence>
<protein>
    <submittedName>
        <fullName evidence="2">PadR family transcriptional regulator</fullName>
    </submittedName>
</protein>
<feature type="domain" description="Transcription regulator PadR N-terminal" evidence="1">
    <location>
        <begin position="22"/>
        <end position="90"/>
    </location>
</feature>
<dbReference type="PANTHER" id="PTHR33169">
    <property type="entry name" value="PADR-FAMILY TRANSCRIPTIONAL REGULATOR"/>
    <property type="match status" value="1"/>
</dbReference>
<dbReference type="AlphaFoldDB" id="A0AAU7DUM3"/>
<dbReference type="Gene3D" id="1.10.10.10">
    <property type="entry name" value="Winged helix-like DNA-binding domain superfamily/Winged helix DNA-binding domain"/>
    <property type="match status" value="1"/>
</dbReference>
<proteinExistence type="predicted"/>
<accession>A0AAU7DUM3</accession>
<dbReference type="EMBL" id="CP146203">
    <property type="protein sequence ID" value="XBH20976.1"/>
    <property type="molecule type" value="Genomic_DNA"/>
</dbReference>
<reference evidence="2" key="1">
    <citation type="submission" date="2024-02" db="EMBL/GenBank/DDBJ databases">
        <title>Tomenella chthoni gen. nov. sp. nov., a member of the family Jonesiaceae isolated from bat guano.</title>
        <authorList>
            <person name="Miller S.L."/>
            <person name="King J."/>
            <person name="Sankaranarayanan K."/>
            <person name="Lawson P.A."/>
        </authorList>
    </citation>
    <scope>NUCLEOTIDE SEQUENCE</scope>
    <source>
        <strain evidence="2">BS-20</strain>
    </source>
</reference>
<dbReference type="InterPro" id="IPR005149">
    <property type="entry name" value="Tscrpt_reg_PadR_N"/>
</dbReference>
<dbReference type="SUPFAM" id="SSF46785">
    <property type="entry name" value="Winged helix' DNA-binding domain"/>
    <property type="match status" value="1"/>
</dbReference>
<evidence type="ECO:0000313" key="2">
    <source>
        <dbReference type="EMBL" id="XBH20976.1"/>
    </source>
</evidence>
<dbReference type="InterPro" id="IPR036390">
    <property type="entry name" value="WH_DNA-bd_sf"/>
</dbReference>
<dbReference type="InterPro" id="IPR052509">
    <property type="entry name" value="Metal_resp_DNA-bind_regulator"/>
</dbReference>